<feature type="domain" description="Big-1" evidence="3">
    <location>
        <begin position="70"/>
        <end position="132"/>
    </location>
</feature>
<evidence type="ECO:0000259" key="3">
    <source>
        <dbReference type="Pfam" id="PF02369"/>
    </source>
</evidence>
<evidence type="ECO:0000256" key="1">
    <source>
        <dbReference type="ARBA" id="ARBA00010116"/>
    </source>
</evidence>
<organism evidence="4 5">
    <name type="scientific">Candidatus Gottesmanbacteria bacterium RIFCSPHIGHO2_02_FULL_40_13</name>
    <dbReference type="NCBI Taxonomy" id="1798384"/>
    <lineage>
        <taxon>Bacteria</taxon>
        <taxon>Candidatus Gottesmaniibacteriota</taxon>
    </lineage>
</organism>
<dbReference type="Proteomes" id="UP000177092">
    <property type="component" value="Unassembled WGS sequence"/>
</dbReference>
<dbReference type="EMBL" id="MFJN01000037">
    <property type="protein sequence ID" value="OGG20683.1"/>
    <property type="molecule type" value="Genomic_DNA"/>
</dbReference>
<evidence type="ECO:0000313" key="5">
    <source>
        <dbReference type="Proteomes" id="UP000177092"/>
    </source>
</evidence>
<keyword evidence="2" id="KW-0472">Membrane</keyword>
<accession>A0A1F6A826</accession>
<dbReference type="InterPro" id="IPR003344">
    <property type="entry name" value="Big_1_dom"/>
</dbReference>
<dbReference type="STRING" id="1798384.A3D03_00035"/>
<dbReference type="InterPro" id="IPR013783">
    <property type="entry name" value="Ig-like_fold"/>
</dbReference>
<gene>
    <name evidence="4" type="ORF">A3D03_00035</name>
</gene>
<sequence length="149" mass="15899">MKDKAFISLVGVFFFLFVAAIGIIVINNPTSNILRAKNSAPSPQKSFVIVYPQVSGIASDANSSKTPIKIKVSVYLRDVNGNIVPNRPVKISTNPSSTIISPSDTASTNEIGMAEFSVSSMVPGEFALNATDIESNMSISNIPTLEFTE</sequence>
<dbReference type="SUPFAM" id="SSF49373">
    <property type="entry name" value="Invasin/intimin cell-adhesion fragments"/>
    <property type="match status" value="1"/>
</dbReference>
<dbReference type="Pfam" id="PF02369">
    <property type="entry name" value="Big_1"/>
    <property type="match status" value="1"/>
</dbReference>
<comment type="similarity">
    <text evidence="1">Belongs to the intimin/invasin family.</text>
</comment>
<comment type="caution">
    <text evidence="4">The sequence shown here is derived from an EMBL/GenBank/DDBJ whole genome shotgun (WGS) entry which is preliminary data.</text>
</comment>
<keyword evidence="2" id="KW-1133">Transmembrane helix</keyword>
<name>A0A1F6A826_9BACT</name>
<proteinExistence type="inferred from homology"/>
<dbReference type="Gene3D" id="2.60.40.10">
    <property type="entry name" value="Immunoglobulins"/>
    <property type="match status" value="1"/>
</dbReference>
<dbReference type="InterPro" id="IPR008964">
    <property type="entry name" value="Invasin/intimin_cell_adhesion"/>
</dbReference>
<dbReference type="AlphaFoldDB" id="A0A1F6A826"/>
<reference evidence="4 5" key="1">
    <citation type="journal article" date="2016" name="Nat. Commun.">
        <title>Thousands of microbial genomes shed light on interconnected biogeochemical processes in an aquifer system.</title>
        <authorList>
            <person name="Anantharaman K."/>
            <person name="Brown C.T."/>
            <person name="Hug L.A."/>
            <person name="Sharon I."/>
            <person name="Castelle C.J."/>
            <person name="Probst A.J."/>
            <person name="Thomas B.C."/>
            <person name="Singh A."/>
            <person name="Wilkins M.J."/>
            <person name="Karaoz U."/>
            <person name="Brodie E.L."/>
            <person name="Williams K.H."/>
            <person name="Hubbard S.S."/>
            <person name="Banfield J.F."/>
        </authorList>
    </citation>
    <scope>NUCLEOTIDE SEQUENCE [LARGE SCALE GENOMIC DNA]</scope>
</reference>
<evidence type="ECO:0000256" key="2">
    <source>
        <dbReference type="SAM" id="Phobius"/>
    </source>
</evidence>
<keyword evidence="2" id="KW-0812">Transmembrane</keyword>
<evidence type="ECO:0000313" key="4">
    <source>
        <dbReference type="EMBL" id="OGG20683.1"/>
    </source>
</evidence>
<feature type="transmembrane region" description="Helical" evidence="2">
    <location>
        <begin position="6"/>
        <end position="27"/>
    </location>
</feature>
<protein>
    <recommendedName>
        <fullName evidence="3">Big-1 domain-containing protein</fullName>
    </recommendedName>
</protein>